<dbReference type="EMBL" id="KV924163">
    <property type="protein sequence ID" value="PIO38114.1"/>
    <property type="molecule type" value="Genomic_DNA"/>
</dbReference>
<feature type="non-terminal residue" evidence="1">
    <location>
        <position position="1"/>
    </location>
</feature>
<dbReference type="OrthoDB" id="26387at2759"/>
<feature type="non-terminal residue" evidence="1">
    <location>
        <position position="97"/>
    </location>
</feature>
<dbReference type="GO" id="GO:0016567">
    <property type="term" value="P:protein ubiquitination"/>
    <property type="evidence" value="ECO:0007669"/>
    <property type="project" value="UniProtKB-UniPathway"/>
</dbReference>
<protein>
    <submittedName>
        <fullName evidence="1">Uncharacterized protein</fullName>
    </submittedName>
</protein>
<proteinExistence type="predicted"/>
<name>A0A2G9SDB6_AQUCT</name>
<evidence type="ECO:0000313" key="1">
    <source>
        <dbReference type="EMBL" id="PIO38114.1"/>
    </source>
</evidence>
<organism evidence="1">
    <name type="scientific">Aquarana catesbeiana</name>
    <name type="common">American bullfrog</name>
    <name type="synonym">Rana catesbeiana</name>
    <dbReference type="NCBI Taxonomy" id="8400"/>
    <lineage>
        <taxon>Eukaryota</taxon>
        <taxon>Metazoa</taxon>
        <taxon>Chordata</taxon>
        <taxon>Craniata</taxon>
        <taxon>Vertebrata</taxon>
        <taxon>Euteleostomi</taxon>
        <taxon>Amphibia</taxon>
        <taxon>Batrachia</taxon>
        <taxon>Anura</taxon>
        <taxon>Neobatrachia</taxon>
        <taxon>Ranoidea</taxon>
        <taxon>Ranidae</taxon>
        <taxon>Aquarana</taxon>
    </lineage>
</organism>
<accession>A0A2G9SDB6</accession>
<sequence length="97" mass="10898">DKPISPEFLKSGDGPSHEFRSILSFGVQAPPNFSASTKEMLVHFATTVYRVGLNVPPNETDPRLPMMTWNTCAYTIQCLENLLQDEEKPLFGSLQNR</sequence>
<dbReference type="AlphaFoldDB" id="A0A2G9SDB6"/>
<reference evidence="1" key="1">
    <citation type="submission" date="2017-08" db="EMBL/GenBank/DDBJ databases">
        <title>Assembly of the North American Bullfrog Genome.</title>
        <authorList>
            <person name="Warren R.L."/>
            <person name="Vandervalk B.P."/>
            <person name="Kucuk E."/>
            <person name="Birol I."/>
            <person name="Helbing C."/>
            <person name="Pandoh P."/>
            <person name="Behsaz B."/>
            <person name="Mohamadi H."/>
            <person name="Chu J."/>
            <person name="Jackman S."/>
            <person name="Hammond S.A."/>
            <person name="Veldhoen N."/>
            <person name="Kirk H."/>
            <person name="Zhao Y."/>
            <person name="Coope R."/>
            <person name="Pleasance S."/>
            <person name="Moore R."/>
            <person name="Holt R."/>
        </authorList>
    </citation>
    <scope>NUCLEOTIDE SEQUENCE</scope>
    <source>
        <strain evidence="1">Bruno</strain>
        <tissue evidence="1">Liver</tissue>
    </source>
</reference>
<dbReference type="UniPathway" id="UPA00143"/>
<gene>
    <name evidence="1" type="ORF">AB205_0169610</name>
</gene>